<dbReference type="PANTHER" id="PTHR47521">
    <property type="entry name" value="SERPENTINE RECEPTOR, CLASS E (EPSILON)-RELATED"/>
    <property type="match status" value="1"/>
</dbReference>
<feature type="transmembrane region" description="Helical" evidence="2">
    <location>
        <begin position="216"/>
        <end position="239"/>
    </location>
</feature>
<evidence type="ECO:0000256" key="1">
    <source>
        <dbReference type="ARBA" id="ARBA00006803"/>
    </source>
</evidence>
<feature type="non-terminal residue" evidence="3">
    <location>
        <position position="1"/>
    </location>
</feature>
<protein>
    <recommendedName>
        <fullName evidence="5">G protein-coupled receptor</fullName>
    </recommendedName>
</protein>
<keyword evidence="2" id="KW-1133">Transmembrane helix</keyword>
<dbReference type="AlphaFoldDB" id="A0AAV5TJG4"/>
<dbReference type="GO" id="GO:0016020">
    <property type="term" value="C:membrane"/>
    <property type="evidence" value="ECO:0007669"/>
    <property type="project" value="InterPro"/>
</dbReference>
<dbReference type="EMBL" id="BTSX01000004">
    <property type="protein sequence ID" value="GMS94455.1"/>
    <property type="molecule type" value="Genomic_DNA"/>
</dbReference>
<proteinExistence type="inferred from homology"/>
<feature type="transmembrane region" description="Helical" evidence="2">
    <location>
        <begin position="251"/>
        <end position="272"/>
    </location>
</feature>
<feature type="non-terminal residue" evidence="3">
    <location>
        <position position="343"/>
    </location>
</feature>
<feature type="transmembrane region" description="Helical" evidence="2">
    <location>
        <begin position="49"/>
        <end position="70"/>
    </location>
</feature>
<evidence type="ECO:0008006" key="5">
    <source>
        <dbReference type="Google" id="ProtNLM"/>
    </source>
</evidence>
<feature type="transmembrane region" description="Helical" evidence="2">
    <location>
        <begin position="90"/>
        <end position="107"/>
    </location>
</feature>
<dbReference type="PANTHER" id="PTHR47521:SF7">
    <property type="entry name" value="SERPENTINE RECEPTOR CLASS EPSILON-6"/>
    <property type="match status" value="1"/>
</dbReference>
<dbReference type="Pfam" id="PF03125">
    <property type="entry name" value="Sre"/>
    <property type="match status" value="1"/>
</dbReference>
<evidence type="ECO:0000313" key="3">
    <source>
        <dbReference type="EMBL" id="GMS94455.1"/>
    </source>
</evidence>
<name>A0AAV5TJG4_9BILA</name>
<gene>
    <name evidence="3" type="ORF">PENTCL1PPCAC_16630</name>
</gene>
<feature type="transmembrane region" description="Helical" evidence="2">
    <location>
        <begin position="128"/>
        <end position="145"/>
    </location>
</feature>
<feature type="transmembrane region" description="Helical" evidence="2">
    <location>
        <begin position="157"/>
        <end position="183"/>
    </location>
</feature>
<organism evidence="3 4">
    <name type="scientific">Pristionchus entomophagus</name>
    <dbReference type="NCBI Taxonomy" id="358040"/>
    <lineage>
        <taxon>Eukaryota</taxon>
        <taxon>Metazoa</taxon>
        <taxon>Ecdysozoa</taxon>
        <taxon>Nematoda</taxon>
        <taxon>Chromadorea</taxon>
        <taxon>Rhabditida</taxon>
        <taxon>Rhabditina</taxon>
        <taxon>Diplogasteromorpha</taxon>
        <taxon>Diplogasteroidea</taxon>
        <taxon>Neodiplogasteridae</taxon>
        <taxon>Pristionchus</taxon>
    </lineage>
</organism>
<evidence type="ECO:0000313" key="4">
    <source>
        <dbReference type="Proteomes" id="UP001432027"/>
    </source>
</evidence>
<keyword evidence="2" id="KW-0812">Transmembrane</keyword>
<dbReference type="InterPro" id="IPR052860">
    <property type="entry name" value="NRL-GPCR1"/>
</dbReference>
<dbReference type="Proteomes" id="UP001432027">
    <property type="component" value="Unassembled WGS sequence"/>
</dbReference>
<comment type="caution">
    <text evidence="3">The sequence shown here is derived from an EMBL/GenBank/DDBJ whole genome shotgun (WGS) entry which is preliminary data.</text>
</comment>
<keyword evidence="2" id="KW-0472">Membrane</keyword>
<dbReference type="InterPro" id="IPR004151">
    <property type="entry name" value="7TM_GPCR_serpentine_rcpt_Sre"/>
</dbReference>
<dbReference type="GO" id="GO:0007606">
    <property type="term" value="P:sensory perception of chemical stimulus"/>
    <property type="evidence" value="ECO:0007669"/>
    <property type="project" value="InterPro"/>
</dbReference>
<accession>A0AAV5TJG4</accession>
<sequence length="343" mass="39296">LSSYWNDSVSCCMATTKAIHLVDACVLLLALSLYAIYMRILHSSKVIHVNLKLILIIISTIDISVLLVRIVDFLDFSGQYTFGPTVQNSIKMICFSMGTLSLFNLLAERTFALYAYQWYERPESARPHIIIMIYLLQFIFVLISYRMVQNGGATAAILYVAVLFCCAIVALVVTILYVISARLRQNCVQRRRFEFARHSLSGQYQMAENQRCDRFIALYIPYQVISFLLTTILGGLLVFHVQRKDPRSYLLFHSLLYLTIAPRVMLSMLIPLSRHPALYEQFKHLLAPRRVRLPEHHSLSCSSSEAKYVVVHSNAGKPLTFTPEQEAALYFENYSAAWGWRAE</sequence>
<keyword evidence="4" id="KW-1185">Reference proteome</keyword>
<reference evidence="3" key="1">
    <citation type="submission" date="2023-10" db="EMBL/GenBank/DDBJ databases">
        <title>Genome assembly of Pristionchus species.</title>
        <authorList>
            <person name="Yoshida K."/>
            <person name="Sommer R.J."/>
        </authorList>
    </citation>
    <scope>NUCLEOTIDE SEQUENCE</scope>
    <source>
        <strain evidence="3">RS0144</strain>
    </source>
</reference>
<feature type="transmembrane region" description="Helical" evidence="2">
    <location>
        <begin position="18"/>
        <end position="37"/>
    </location>
</feature>
<evidence type="ECO:0000256" key="2">
    <source>
        <dbReference type="SAM" id="Phobius"/>
    </source>
</evidence>
<comment type="similarity">
    <text evidence="1">Belongs to the nematode receptor-like protein sre family.</text>
</comment>